<dbReference type="SUPFAM" id="SSF53098">
    <property type="entry name" value="Ribonuclease H-like"/>
    <property type="match status" value="1"/>
</dbReference>
<dbReference type="InterPro" id="IPR039537">
    <property type="entry name" value="Retrotran_Ty1/copia-like"/>
</dbReference>
<dbReference type="InterPro" id="IPR001584">
    <property type="entry name" value="Integrase_cat-core"/>
</dbReference>
<dbReference type="InterPro" id="IPR025724">
    <property type="entry name" value="GAG-pre-integrase_dom"/>
</dbReference>
<evidence type="ECO:0000313" key="5">
    <source>
        <dbReference type="Proteomes" id="UP001162060"/>
    </source>
</evidence>
<dbReference type="PANTHER" id="PTHR42648">
    <property type="entry name" value="TRANSPOSASE, PUTATIVE-RELATED"/>
    <property type="match status" value="1"/>
</dbReference>
<accession>A0AAV1VHP9</accession>
<name>A0AAV1VHP9_9STRA</name>
<feature type="compositionally biased region" description="Basic residues" evidence="2">
    <location>
        <begin position="905"/>
        <end position="916"/>
    </location>
</feature>
<keyword evidence="1" id="KW-0378">Hydrolase</keyword>
<dbReference type="Pfam" id="PF25597">
    <property type="entry name" value="SH3_retrovirus"/>
    <property type="match status" value="1"/>
</dbReference>
<evidence type="ECO:0000259" key="3">
    <source>
        <dbReference type="PROSITE" id="PS50994"/>
    </source>
</evidence>
<feature type="compositionally biased region" description="Polar residues" evidence="2">
    <location>
        <begin position="1"/>
        <end position="11"/>
    </location>
</feature>
<sequence length="1094" mass="119889">MAATTEPTTKTPGGVPRATPGRGSPACAPTAPTVVNDGPARESGKRDDKILAALAALTDRLASLESSQRVRDEEERMLGAVESGLFASKLGANMRGRPMTIDAIGEAEEKAPVSRGYQRATDLGASRFASLRPPRARAAPQLQQRAPASAPPPQEHAALPPPQQFAPPQAYLYRGLGSGFFDWGRTFLRAVSLAEASCGFGWTEDVKVDLLGHFLASTAERYYHKQVDTWWTQSPTLEYIMEQLLRTFKTSITASQAMKLIMEKKDARRTWAEHFLYMVAVSEARGGSDSLVLDNIVHHASPELVNVMRSKYEPTRLDYLRHAEELAHFAQSIEHGSSAVGREDVAAHVEGKPKGAITCYRWGRPGHIAANCRARVVHEDETPAEGGGASMILALTEKRRATTKKRNRRKKGSRGKDAAATNVRDGARTTDDSCGFVLTTSDGVRATDGTSGLVLAATDATGVDRGDWILDSGASRHLVNDESLLLKSTACSHEIAMADGESLHLTRVGSVRLEVLARGAEAVVTLTDVYLAPRLAKNIVSYGKLANKGFALVHSGERRSLARCRDGHARQGRCNGDAIMAALEAHATETNADEPHEASLLHWHQRLGHVAFDTIERMARDPASGIRLSNNKRMACVSCLEGKQKRNAQSQQDRGKNSPIDRIGGVICSDLKGPMTPRDRLGNRYLVSFVDHKSNNFRVFLARTKDAAARQFEAFLVHFEKLFGFKVHVLRTDGGREYANVDLFCERTGVARQVSEARNQASNGKAERMHRTVMNLARMHDVCLRAAPDVLTGKTPDLRGIVVFGSQCSVYRDPRKNLLLQRSGRAIIVGVSEETKGYKVLLPRDNKAVVTQHIKNIETLTEAQNAQLQRAMDVGDRAGGQEETDAPAAAVANDGRAEGNMETRKSRKRWTRKAHGTRGALKRAEAAARQEETAASGEVVNAAFEHDPLNYGQAMRSGKREGWKKAMQEEIAALEANDVWTITRRTAGQHALHTKWVYKTKTDAQGDLERLKARLTVKLILALAATWGMPAKHGDIPNAYVKADKEPHLRIYLQMPRGMPVSKETLRAQGVSNTSELVLELRKSLYGLKQAGRL</sequence>
<dbReference type="InterPro" id="IPR057670">
    <property type="entry name" value="SH3_retrovirus"/>
</dbReference>
<feature type="region of interest" description="Disordered" evidence="2">
    <location>
        <begin position="128"/>
        <end position="163"/>
    </location>
</feature>
<feature type="region of interest" description="Disordered" evidence="2">
    <location>
        <begin position="397"/>
        <end position="429"/>
    </location>
</feature>
<evidence type="ECO:0000313" key="4">
    <source>
        <dbReference type="EMBL" id="CAK7945946.1"/>
    </source>
</evidence>
<feature type="compositionally biased region" description="Basic residues" evidence="2">
    <location>
        <begin position="401"/>
        <end position="413"/>
    </location>
</feature>
<dbReference type="Pfam" id="PF13976">
    <property type="entry name" value="gag_pre-integrs"/>
    <property type="match status" value="1"/>
</dbReference>
<dbReference type="InterPro" id="IPR012337">
    <property type="entry name" value="RNaseH-like_sf"/>
</dbReference>
<dbReference type="EMBL" id="CAKLBY020000339">
    <property type="protein sequence ID" value="CAK7945946.1"/>
    <property type="molecule type" value="Genomic_DNA"/>
</dbReference>
<feature type="compositionally biased region" description="Low complexity" evidence="2">
    <location>
        <begin position="129"/>
        <end position="148"/>
    </location>
</feature>
<proteinExistence type="predicted"/>
<reference evidence="4" key="1">
    <citation type="submission" date="2024-01" db="EMBL/GenBank/DDBJ databases">
        <authorList>
            <person name="Webb A."/>
        </authorList>
    </citation>
    <scope>NUCLEOTIDE SEQUENCE</scope>
    <source>
        <strain evidence="4">Pm1</strain>
    </source>
</reference>
<protein>
    <recommendedName>
        <fullName evidence="3">Integrase catalytic domain-containing protein</fullName>
    </recommendedName>
</protein>
<dbReference type="PROSITE" id="PS50994">
    <property type="entry name" value="INTEGRASE"/>
    <property type="match status" value="1"/>
</dbReference>
<evidence type="ECO:0000256" key="1">
    <source>
        <dbReference type="ARBA" id="ARBA00022670"/>
    </source>
</evidence>
<dbReference type="GO" id="GO:0015074">
    <property type="term" value="P:DNA integration"/>
    <property type="evidence" value="ECO:0007669"/>
    <property type="project" value="InterPro"/>
</dbReference>
<dbReference type="InterPro" id="IPR054722">
    <property type="entry name" value="PolX-like_BBD"/>
</dbReference>
<evidence type="ECO:0000256" key="2">
    <source>
        <dbReference type="SAM" id="MobiDB-lite"/>
    </source>
</evidence>
<gene>
    <name evidence="4" type="ORF">PM001_LOCUS31096</name>
</gene>
<dbReference type="GO" id="GO:0008233">
    <property type="term" value="F:peptidase activity"/>
    <property type="evidence" value="ECO:0007669"/>
    <property type="project" value="UniProtKB-KW"/>
</dbReference>
<comment type="caution">
    <text evidence="4">The sequence shown here is derived from an EMBL/GenBank/DDBJ whole genome shotgun (WGS) entry which is preliminary data.</text>
</comment>
<dbReference type="GO" id="GO:0003676">
    <property type="term" value="F:nucleic acid binding"/>
    <property type="evidence" value="ECO:0007669"/>
    <property type="project" value="InterPro"/>
</dbReference>
<dbReference type="Gene3D" id="3.30.420.10">
    <property type="entry name" value="Ribonuclease H-like superfamily/Ribonuclease H"/>
    <property type="match status" value="1"/>
</dbReference>
<dbReference type="Pfam" id="PF22936">
    <property type="entry name" value="Pol_BBD"/>
    <property type="match status" value="1"/>
</dbReference>
<dbReference type="Proteomes" id="UP001162060">
    <property type="component" value="Unassembled WGS sequence"/>
</dbReference>
<dbReference type="InterPro" id="IPR036397">
    <property type="entry name" value="RNaseH_sf"/>
</dbReference>
<feature type="domain" description="Integrase catalytic" evidence="3">
    <location>
        <begin position="655"/>
        <end position="779"/>
    </location>
</feature>
<feature type="region of interest" description="Disordered" evidence="2">
    <location>
        <begin position="1"/>
        <end position="47"/>
    </location>
</feature>
<dbReference type="PANTHER" id="PTHR42648:SF28">
    <property type="entry name" value="TRANSPOSON-ENCODED PROTEIN WITH RIBONUCLEASE H-LIKE AND RETROVIRUS ZINC FINGER-LIKE DOMAINS"/>
    <property type="match status" value="1"/>
</dbReference>
<dbReference type="GO" id="GO:0006508">
    <property type="term" value="P:proteolysis"/>
    <property type="evidence" value="ECO:0007669"/>
    <property type="project" value="UniProtKB-KW"/>
</dbReference>
<feature type="compositionally biased region" description="Pro residues" evidence="2">
    <location>
        <begin position="149"/>
        <end position="163"/>
    </location>
</feature>
<feature type="region of interest" description="Disordered" evidence="2">
    <location>
        <begin position="896"/>
        <end position="919"/>
    </location>
</feature>
<organism evidence="4 5">
    <name type="scientific">Peronospora matthiolae</name>
    <dbReference type="NCBI Taxonomy" id="2874970"/>
    <lineage>
        <taxon>Eukaryota</taxon>
        <taxon>Sar</taxon>
        <taxon>Stramenopiles</taxon>
        <taxon>Oomycota</taxon>
        <taxon>Peronosporomycetes</taxon>
        <taxon>Peronosporales</taxon>
        <taxon>Peronosporaceae</taxon>
        <taxon>Peronospora</taxon>
    </lineage>
</organism>
<keyword evidence="1" id="KW-0645">Protease</keyword>
<dbReference type="AlphaFoldDB" id="A0AAV1VHP9"/>